<name>X1TZE1_9ZZZZ</name>
<dbReference type="InterPro" id="IPR036388">
    <property type="entry name" value="WH-like_DNA-bd_sf"/>
</dbReference>
<evidence type="ECO:0000256" key="1">
    <source>
        <dbReference type="ARBA" id="ARBA00006184"/>
    </source>
</evidence>
<keyword evidence="3" id="KW-0547">Nucleotide-binding</keyword>
<dbReference type="InterPro" id="IPR036390">
    <property type="entry name" value="WH_DNA-bd_sf"/>
</dbReference>
<dbReference type="PANTHER" id="PTHR10763:SF26">
    <property type="entry name" value="CELL DIVISION CONTROL PROTEIN 6 HOMOLOG"/>
    <property type="match status" value="1"/>
</dbReference>
<dbReference type="GO" id="GO:0006260">
    <property type="term" value="P:DNA replication"/>
    <property type="evidence" value="ECO:0007669"/>
    <property type="project" value="UniProtKB-KW"/>
</dbReference>
<dbReference type="EMBL" id="BARW01015282">
    <property type="protein sequence ID" value="GAI92930.1"/>
    <property type="molecule type" value="Genomic_DNA"/>
</dbReference>
<dbReference type="SMART" id="SM01074">
    <property type="entry name" value="Cdc6_C"/>
    <property type="match status" value="1"/>
</dbReference>
<comment type="caution">
    <text evidence="6">The sequence shown here is derived from an EMBL/GenBank/DDBJ whole genome shotgun (WGS) entry which is preliminary data.</text>
</comment>
<evidence type="ECO:0000313" key="6">
    <source>
        <dbReference type="EMBL" id="GAI92930.1"/>
    </source>
</evidence>
<dbReference type="Gene3D" id="1.10.10.10">
    <property type="entry name" value="Winged helix-like DNA-binding domain superfamily/Winged helix DNA-binding domain"/>
    <property type="match status" value="1"/>
</dbReference>
<evidence type="ECO:0000256" key="4">
    <source>
        <dbReference type="ARBA" id="ARBA00022840"/>
    </source>
</evidence>
<evidence type="ECO:0000256" key="2">
    <source>
        <dbReference type="ARBA" id="ARBA00022705"/>
    </source>
</evidence>
<feature type="domain" description="Cdc6 C-terminal" evidence="5">
    <location>
        <begin position="69"/>
        <end position="151"/>
    </location>
</feature>
<sequence length="170" mass="18824">ALRRIAARASRETGDARKAVELLVKAAKLAEDTTGRLTQKEVEVASRTLEVDKTEELIRSLATRQKLSLIACYTSLAKGRSKTSTGQVYAIYSQLCQTQQIKPLTQRRVSDMISFLDLYGLINAPVVSRGRYGQTREIAASLPKGVVDRLLHGDGKKASREWRKSGSPYD</sequence>
<comment type="similarity">
    <text evidence="1">Belongs to the CDC6/cdc18 family.</text>
</comment>
<protein>
    <recommendedName>
        <fullName evidence="5">Cdc6 C-terminal domain-containing protein</fullName>
    </recommendedName>
</protein>
<dbReference type="Pfam" id="PF09079">
    <property type="entry name" value="WHD_Cdc6"/>
    <property type="match status" value="1"/>
</dbReference>
<accession>X1TZE1</accession>
<dbReference type="Pfam" id="PF22703">
    <property type="entry name" value="Cdc6_lid"/>
    <property type="match status" value="1"/>
</dbReference>
<gene>
    <name evidence="6" type="ORF">S12H4_26857</name>
</gene>
<dbReference type="InterPro" id="IPR050311">
    <property type="entry name" value="ORC1/CDC6"/>
</dbReference>
<reference evidence="6" key="1">
    <citation type="journal article" date="2014" name="Front. Microbiol.">
        <title>High frequency of phylogenetically diverse reductive dehalogenase-homologous genes in deep subseafloor sedimentary metagenomes.</title>
        <authorList>
            <person name="Kawai M."/>
            <person name="Futagami T."/>
            <person name="Toyoda A."/>
            <person name="Takaki Y."/>
            <person name="Nishi S."/>
            <person name="Hori S."/>
            <person name="Arai W."/>
            <person name="Tsubouchi T."/>
            <person name="Morono Y."/>
            <person name="Uchiyama I."/>
            <person name="Ito T."/>
            <person name="Fujiyama A."/>
            <person name="Inagaki F."/>
            <person name="Takami H."/>
        </authorList>
    </citation>
    <scope>NUCLEOTIDE SEQUENCE</scope>
    <source>
        <strain evidence="6">Expedition CK06-06</strain>
    </source>
</reference>
<evidence type="ECO:0000256" key="3">
    <source>
        <dbReference type="ARBA" id="ARBA00022741"/>
    </source>
</evidence>
<dbReference type="PANTHER" id="PTHR10763">
    <property type="entry name" value="CELL DIVISION CONTROL PROTEIN 6-RELATED"/>
    <property type="match status" value="1"/>
</dbReference>
<dbReference type="CDD" id="cd08768">
    <property type="entry name" value="Cdc6_C"/>
    <property type="match status" value="1"/>
</dbReference>
<dbReference type="GO" id="GO:0005524">
    <property type="term" value="F:ATP binding"/>
    <property type="evidence" value="ECO:0007669"/>
    <property type="project" value="UniProtKB-KW"/>
</dbReference>
<feature type="non-terminal residue" evidence="6">
    <location>
        <position position="1"/>
    </location>
</feature>
<evidence type="ECO:0000259" key="5">
    <source>
        <dbReference type="SMART" id="SM01074"/>
    </source>
</evidence>
<keyword evidence="4" id="KW-0067">ATP-binding</keyword>
<keyword evidence="2" id="KW-0235">DNA replication</keyword>
<dbReference type="SUPFAM" id="SSF46785">
    <property type="entry name" value="Winged helix' DNA-binding domain"/>
    <property type="match status" value="1"/>
</dbReference>
<organism evidence="6">
    <name type="scientific">marine sediment metagenome</name>
    <dbReference type="NCBI Taxonomy" id="412755"/>
    <lineage>
        <taxon>unclassified sequences</taxon>
        <taxon>metagenomes</taxon>
        <taxon>ecological metagenomes</taxon>
    </lineage>
</organism>
<dbReference type="AlphaFoldDB" id="X1TZE1"/>
<dbReference type="Gene3D" id="1.10.8.60">
    <property type="match status" value="1"/>
</dbReference>
<proteinExistence type="inferred from homology"/>
<dbReference type="InterPro" id="IPR015163">
    <property type="entry name" value="Cdc6_C"/>
</dbReference>
<dbReference type="InterPro" id="IPR055237">
    <property type="entry name" value="Cdc6_lid"/>
</dbReference>